<gene>
    <name evidence="1" type="ORF">LSALG_LOCUS20643</name>
</gene>
<proteinExistence type="predicted"/>
<sequence length="98" mass="11110">MIPYIPFYIVGTCSSCVLLHRELDEACQSIAYAKDIISITIGKKSKLFDWLLIFRDQYISAEVNMRSGEGMKLVGEELLFKVGKLHGELIDHCRIASE</sequence>
<reference evidence="1" key="1">
    <citation type="submission" date="2023-04" db="EMBL/GenBank/DDBJ databases">
        <authorList>
            <person name="Vijverberg K."/>
            <person name="Xiong W."/>
            <person name="Schranz E."/>
        </authorList>
    </citation>
    <scope>NUCLEOTIDE SEQUENCE</scope>
</reference>
<evidence type="ECO:0000313" key="2">
    <source>
        <dbReference type="Proteomes" id="UP001177003"/>
    </source>
</evidence>
<keyword evidence="2" id="KW-1185">Reference proteome</keyword>
<name>A0AA35YVK8_LACSI</name>
<dbReference type="Proteomes" id="UP001177003">
    <property type="component" value="Chromosome 4"/>
</dbReference>
<dbReference type="EMBL" id="OX465080">
    <property type="protein sequence ID" value="CAI9280921.1"/>
    <property type="molecule type" value="Genomic_DNA"/>
</dbReference>
<organism evidence="1 2">
    <name type="scientific">Lactuca saligna</name>
    <name type="common">Willowleaf lettuce</name>
    <dbReference type="NCBI Taxonomy" id="75948"/>
    <lineage>
        <taxon>Eukaryota</taxon>
        <taxon>Viridiplantae</taxon>
        <taxon>Streptophyta</taxon>
        <taxon>Embryophyta</taxon>
        <taxon>Tracheophyta</taxon>
        <taxon>Spermatophyta</taxon>
        <taxon>Magnoliopsida</taxon>
        <taxon>eudicotyledons</taxon>
        <taxon>Gunneridae</taxon>
        <taxon>Pentapetalae</taxon>
        <taxon>asterids</taxon>
        <taxon>campanulids</taxon>
        <taxon>Asterales</taxon>
        <taxon>Asteraceae</taxon>
        <taxon>Cichorioideae</taxon>
        <taxon>Cichorieae</taxon>
        <taxon>Lactucinae</taxon>
        <taxon>Lactuca</taxon>
    </lineage>
</organism>
<protein>
    <submittedName>
        <fullName evidence="1">Uncharacterized protein</fullName>
    </submittedName>
</protein>
<evidence type="ECO:0000313" key="1">
    <source>
        <dbReference type="EMBL" id="CAI9280921.1"/>
    </source>
</evidence>
<accession>A0AA35YVK8</accession>
<dbReference type="AlphaFoldDB" id="A0AA35YVK8"/>